<comment type="caution">
    <text evidence="3">The sequence shown here is derived from an EMBL/GenBank/DDBJ whole genome shotgun (WGS) entry which is preliminary data.</text>
</comment>
<name>A0A7V2ZKR0_9BACT</name>
<dbReference type="EMBL" id="DSUJ01000008">
    <property type="protein sequence ID" value="HFI91809.1"/>
    <property type="molecule type" value="Genomic_DNA"/>
</dbReference>
<dbReference type="Pfam" id="PF01833">
    <property type="entry name" value="TIG"/>
    <property type="match status" value="1"/>
</dbReference>
<evidence type="ECO:0000259" key="2">
    <source>
        <dbReference type="SMART" id="SM00429"/>
    </source>
</evidence>
<dbReference type="SUPFAM" id="SSF63829">
    <property type="entry name" value="Calcium-dependent phosphotriesterase"/>
    <property type="match status" value="1"/>
</dbReference>
<proteinExistence type="predicted"/>
<dbReference type="InterPro" id="IPR002909">
    <property type="entry name" value="IPT_dom"/>
</dbReference>
<dbReference type="PROSITE" id="PS51257">
    <property type="entry name" value="PROKAR_LIPOPROTEIN"/>
    <property type="match status" value="1"/>
</dbReference>
<dbReference type="AlphaFoldDB" id="A0A7V2ZKR0"/>
<feature type="chain" id="PRO_5031377495" description="IPT/TIG domain-containing protein" evidence="1">
    <location>
        <begin position="24"/>
        <end position="408"/>
    </location>
</feature>
<dbReference type="Gene3D" id="2.60.40.10">
    <property type="entry name" value="Immunoglobulins"/>
    <property type="match status" value="1"/>
</dbReference>
<protein>
    <recommendedName>
        <fullName evidence="2">IPT/TIG domain-containing protein</fullName>
    </recommendedName>
</protein>
<evidence type="ECO:0000313" key="3">
    <source>
        <dbReference type="EMBL" id="HFI91809.1"/>
    </source>
</evidence>
<evidence type="ECO:0000256" key="1">
    <source>
        <dbReference type="SAM" id="SignalP"/>
    </source>
</evidence>
<dbReference type="SMART" id="SM00429">
    <property type="entry name" value="IPT"/>
    <property type="match status" value="1"/>
</dbReference>
<dbReference type="InterPro" id="IPR014756">
    <property type="entry name" value="Ig_E-set"/>
</dbReference>
<feature type="domain" description="IPT/TIG" evidence="2">
    <location>
        <begin position="41"/>
        <end position="126"/>
    </location>
</feature>
<dbReference type="SUPFAM" id="SSF81296">
    <property type="entry name" value="E set domains"/>
    <property type="match status" value="1"/>
</dbReference>
<organism evidence="3">
    <name type="scientific">Ignavibacterium album</name>
    <dbReference type="NCBI Taxonomy" id="591197"/>
    <lineage>
        <taxon>Bacteria</taxon>
        <taxon>Pseudomonadati</taxon>
        <taxon>Ignavibacteriota</taxon>
        <taxon>Ignavibacteria</taxon>
        <taxon>Ignavibacteriales</taxon>
        <taxon>Ignavibacteriaceae</taxon>
        <taxon>Ignavibacterium</taxon>
    </lineage>
</organism>
<feature type="signal peptide" evidence="1">
    <location>
        <begin position="1"/>
        <end position="23"/>
    </location>
</feature>
<dbReference type="InterPro" id="IPR013783">
    <property type="entry name" value="Ig-like_fold"/>
</dbReference>
<reference evidence="3" key="1">
    <citation type="journal article" date="2020" name="mSystems">
        <title>Genome- and Community-Level Interaction Insights into Carbon Utilization and Element Cycling Functions of Hydrothermarchaeota in Hydrothermal Sediment.</title>
        <authorList>
            <person name="Zhou Z."/>
            <person name="Liu Y."/>
            <person name="Xu W."/>
            <person name="Pan J."/>
            <person name="Luo Z.H."/>
            <person name="Li M."/>
        </authorList>
    </citation>
    <scope>NUCLEOTIDE SEQUENCE [LARGE SCALE GENOMIC DNA]</scope>
    <source>
        <strain evidence="3">SpSt-479</strain>
    </source>
</reference>
<keyword evidence="1" id="KW-0732">Signal</keyword>
<sequence length="408" mass="44772">MKNLYKLLFIIAALGLSILYSCSEETAPSLYDPGKYQFRPDPVITNIDPPGSALAGVTVLTITGENFSDVPGETNVYFNGVKGQVLNVTTNQIQVKPPVVVADTVLVKVKVAGAINLSNTLLYKLTAAVVEVYKFDPNNGETPWAVTFDNSSNMVVSIEGKGVWKFEGEVNPNKTYIPKGAETKWNTLRQFSNGEIYASKSLRGIWKLTAGVTPPNAPWVATPSGTVLIDFDFDQNTNLWAVGSNNSIFRIKQDLTVVQFPFQAQLRAVRVFNGNLYVAGLRSGVEGIWKIPIDANGNLGTDELYFSMTANFPGVKINTMTFSADGDLFLGTDRAVNPIIILKPDKSTQTLYEGVIPAKNIVSMYWPNGNFLYVTREAERDATSGQIIRTQTILKIDIQKPGAVYYNQ</sequence>
<dbReference type="CDD" id="cd00603">
    <property type="entry name" value="IPT_PCSR"/>
    <property type="match status" value="1"/>
</dbReference>
<gene>
    <name evidence="3" type="ORF">ENS31_09830</name>
</gene>
<accession>A0A7V2ZKR0</accession>